<evidence type="ECO:0000313" key="7">
    <source>
        <dbReference type="Proteomes" id="UP000583929"/>
    </source>
</evidence>
<proteinExistence type="inferred from homology"/>
<keyword evidence="2" id="KW-0677">Repeat</keyword>
<dbReference type="Pfam" id="PF01535">
    <property type="entry name" value="PPR"/>
    <property type="match status" value="2"/>
</dbReference>
<feature type="domain" description="DYW" evidence="3">
    <location>
        <begin position="178"/>
        <end position="270"/>
    </location>
</feature>
<dbReference type="Proteomes" id="UP000583929">
    <property type="component" value="Unassembled WGS sequence"/>
</dbReference>
<dbReference type="AlphaFoldDB" id="A0A7J6EBM2"/>
<evidence type="ECO:0000313" key="5">
    <source>
        <dbReference type="EMBL" id="KAF4377311.1"/>
    </source>
</evidence>
<dbReference type="Pfam" id="PF20431">
    <property type="entry name" value="E_motif"/>
    <property type="match status" value="1"/>
</dbReference>
<name>A0A7J6EBM2_CANSA</name>
<dbReference type="GO" id="GO:0009451">
    <property type="term" value="P:RNA modification"/>
    <property type="evidence" value="ECO:0007669"/>
    <property type="project" value="InterPro"/>
</dbReference>
<dbReference type="Pfam" id="PF14432">
    <property type="entry name" value="DYW_deaminase"/>
    <property type="match status" value="1"/>
</dbReference>
<dbReference type="InterPro" id="IPR046960">
    <property type="entry name" value="PPR_At4g14850-like_plant"/>
</dbReference>
<dbReference type="EMBL" id="JAATIP010000260">
    <property type="protein sequence ID" value="KAF4355838.1"/>
    <property type="molecule type" value="Genomic_DNA"/>
</dbReference>
<evidence type="ECO:0000256" key="1">
    <source>
        <dbReference type="ARBA" id="ARBA00006643"/>
    </source>
</evidence>
<accession>A0A7J6EBM2</accession>
<dbReference type="PANTHER" id="PTHR47926">
    <property type="entry name" value="PENTATRICOPEPTIDE REPEAT-CONTAINING PROTEIN"/>
    <property type="match status" value="1"/>
</dbReference>
<dbReference type="PANTHER" id="PTHR47926:SF490">
    <property type="entry name" value="REPEAT-LIKE SUPERFAMILY PROTEIN, PUTATIVE-RELATED"/>
    <property type="match status" value="1"/>
</dbReference>
<protein>
    <recommendedName>
        <fullName evidence="3">DYW domain-containing protein</fullName>
    </recommendedName>
</protein>
<evidence type="ECO:0000313" key="4">
    <source>
        <dbReference type="EMBL" id="KAF4355838.1"/>
    </source>
</evidence>
<organism evidence="4 6">
    <name type="scientific">Cannabis sativa</name>
    <name type="common">Hemp</name>
    <name type="synonym">Marijuana</name>
    <dbReference type="NCBI Taxonomy" id="3483"/>
    <lineage>
        <taxon>Eukaryota</taxon>
        <taxon>Viridiplantae</taxon>
        <taxon>Streptophyta</taxon>
        <taxon>Embryophyta</taxon>
        <taxon>Tracheophyta</taxon>
        <taxon>Spermatophyta</taxon>
        <taxon>Magnoliopsida</taxon>
        <taxon>eudicotyledons</taxon>
        <taxon>Gunneridae</taxon>
        <taxon>Pentapetalae</taxon>
        <taxon>rosids</taxon>
        <taxon>fabids</taxon>
        <taxon>Rosales</taxon>
        <taxon>Cannabaceae</taxon>
        <taxon>Cannabis</taxon>
    </lineage>
</organism>
<dbReference type="NCBIfam" id="TIGR00756">
    <property type="entry name" value="PPR"/>
    <property type="match status" value="1"/>
</dbReference>
<reference evidence="6 7" key="1">
    <citation type="journal article" date="2020" name="bioRxiv">
        <title>Sequence and annotation of 42 cannabis genomes reveals extensive copy number variation in cannabinoid synthesis and pathogen resistance genes.</title>
        <authorList>
            <person name="Mckernan K.J."/>
            <person name="Helbert Y."/>
            <person name="Kane L.T."/>
            <person name="Ebling H."/>
            <person name="Zhang L."/>
            <person name="Liu B."/>
            <person name="Eaton Z."/>
            <person name="Mclaughlin S."/>
            <person name="Kingan S."/>
            <person name="Baybayan P."/>
            <person name="Concepcion G."/>
            <person name="Jordan M."/>
            <person name="Riva A."/>
            <person name="Barbazuk W."/>
            <person name="Harkins T."/>
        </authorList>
    </citation>
    <scope>NUCLEOTIDE SEQUENCE [LARGE SCALE GENOMIC DNA]</scope>
    <source>
        <strain evidence="6 7">cv. Jamaican Lion 4</strain>
        <strain evidence="5">Father</strain>
        <strain evidence="4">Mother</strain>
        <tissue evidence="4">Leaf</tissue>
    </source>
</reference>
<dbReference type="InterPro" id="IPR011990">
    <property type="entry name" value="TPR-like_helical_dom_sf"/>
</dbReference>
<dbReference type="InterPro" id="IPR032867">
    <property type="entry name" value="DYW_dom"/>
</dbReference>
<comment type="caution">
    <text evidence="4">The sequence shown here is derived from an EMBL/GenBank/DDBJ whole genome shotgun (WGS) entry which is preliminary data.</text>
</comment>
<dbReference type="GO" id="GO:0003723">
    <property type="term" value="F:RNA binding"/>
    <property type="evidence" value="ECO:0007669"/>
    <property type="project" value="InterPro"/>
</dbReference>
<keyword evidence="7" id="KW-1185">Reference proteome</keyword>
<dbReference type="Proteomes" id="UP000525078">
    <property type="component" value="Unassembled WGS sequence"/>
</dbReference>
<gene>
    <name evidence="4" type="ORF">F8388_004124</name>
    <name evidence="5" type="ORF">G4B88_011146</name>
</gene>
<dbReference type="Gene3D" id="1.25.40.10">
    <property type="entry name" value="Tetratricopeptide repeat domain"/>
    <property type="match status" value="1"/>
</dbReference>
<comment type="similarity">
    <text evidence="1">Belongs to the PPR family. PCMP-H subfamily.</text>
</comment>
<dbReference type="EMBL" id="JAATIQ010000146">
    <property type="protein sequence ID" value="KAF4377311.1"/>
    <property type="molecule type" value="Genomic_DNA"/>
</dbReference>
<sequence length="270" mass="30375">MEKHGVEPNIITFIAVLHACSHAGLVTEGKRLFEKMALGFGLVSKIEHYGCMVDLLGRAGKLEEAYELIKSMPIHPNSVVWGAFHATCKLYKNPNLRELTAKHLLELEPQNRGYNVLLSNIYAASNRWDGVASVGMAMQDNGIKKQPGLSSIEVNDTPQTGKIYEMLAEMSMRLKQAGYCPDTSVVLQNIDEEEQETALNYHSEKLAMAFSLISTVVSTPMRIIKNLRVCDDFHAATKILSKIYGRIIVVRDRNRFHHFREGICSCSDYW</sequence>
<dbReference type="InterPro" id="IPR002885">
    <property type="entry name" value="PPR_rpt"/>
</dbReference>
<dbReference type="InterPro" id="IPR046848">
    <property type="entry name" value="E_motif"/>
</dbReference>
<dbReference type="GO" id="GO:0008270">
    <property type="term" value="F:zinc ion binding"/>
    <property type="evidence" value="ECO:0007669"/>
    <property type="project" value="InterPro"/>
</dbReference>
<evidence type="ECO:0000313" key="6">
    <source>
        <dbReference type="Proteomes" id="UP000525078"/>
    </source>
</evidence>
<dbReference type="FunFam" id="1.25.40.10:FF:000090">
    <property type="entry name" value="Pentatricopeptide repeat-containing protein, chloroplastic"/>
    <property type="match status" value="1"/>
</dbReference>
<evidence type="ECO:0000259" key="3">
    <source>
        <dbReference type="Pfam" id="PF14432"/>
    </source>
</evidence>
<evidence type="ECO:0000256" key="2">
    <source>
        <dbReference type="ARBA" id="ARBA00022737"/>
    </source>
</evidence>